<dbReference type="PANTHER" id="PTHR13100:SF10">
    <property type="entry name" value="CELL GROWTH-REGULATING NUCLEOLAR PROTEIN"/>
    <property type="match status" value="1"/>
</dbReference>
<sequence length="105" mass="11968">MVVFHCGSCGEALKKNQVDKHIASTCRRVPTLFCIDCGKDFTNQTKKNDTEDQDQNISEAPVKKEDIDESQSKRKTNEDNEESSEKQKIIHENEIVQDDNNQTVP</sequence>
<dbReference type="GO" id="GO:0006364">
    <property type="term" value="P:rRNA processing"/>
    <property type="evidence" value="ECO:0007669"/>
    <property type="project" value="TreeGrafter"/>
</dbReference>
<comment type="caution">
    <text evidence="3">The sequence shown here is derived from an EMBL/GenBank/DDBJ whole genome shotgun (WGS) entry which is preliminary data.</text>
</comment>
<dbReference type="PROSITE" id="PS51804">
    <property type="entry name" value="ZF_C2HC_LYAR"/>
    <property type="match status" value="1"/>
</dbReference>
<name>A0A819YNI1_9BILA</name>
<keyword evidence="1" id="KW-0863">Zinc-finger</keyword>
<feature type="compositionally biased region" description="Basic and acidic residues" evidence="2">
    <location>
        <begin position="61"/>
        <end position="94"/>
    </location>
</feature>
<protein>
    <recommendedName>
        <fullName evidence="5">C2H2-type domain-containing protein</fullName>
    </recommendedName>
</protein>
<dbReference type="InterPro" id="IPR036236">
    <property type="entry name" value="Znf_C2H2_sf"/>
</dbReference>
<dbReference type="SUPFAM" id="SSF57667">
    <property type="entry name" value="beta-beta-alpha zinc fingers"/>
    <property type="match status" value="1"/>
</dbReference>
<dbReference type="GO" id="GO:0003677">
    <property type="term" value="F:DNA binding"/>
    <property type="evidence" value="ECO:0007669"/>
    <property type="project" value="InterPro"/>
</dbReference>
<dbReference type="GO" id="GO:0008270">
    <property type="term" value="F:zinc ion binding"/>
    <property type="evidence" value="ECO:0007669"/>
    <property type="project" value="UniProtKB-KW"/>
</dbReference>
<organism evidence="3 4">
    <name type="scientific">Rotaria sordida</name>
    <dbReference type="NCBI Taxonomy" id="392033"/>
    <lineage>
        <taxon>Eukaryota</taxon>
        <taxon>Metazoa</taxon>
        <taxon>Spiralia</taxon>
        <taxon>Gnathifera</taxon>
        <taxon>Rotifera</taxon>
        <taxon>Eurotatoria</taxon>
        <taxon>Bdelloidea</taxon>
        <taxon>Philodinida</taxon>
        <taxon>Philodinidae</taxon>
        <taxon>Rotaria</taxon>
    </lineage>
</organism>
<dbReference type="PANTHER" id="PTHR13100">
    <property type="entry name" value="CELL GROWTH-REGULATING NUCLEOLAR PROTEIN LYAR"/>
    <property type="match status" value="1"/>
</dbReference>
<gene>
    <name evidence="3" type="ORF">JBS370_LOCUS34500</name>
</gene>
<proteinExistence type="predicted"/>
<keyword evidence="1" id="KW-0862">Zinc</keyword>
<dbReference type="GO" id="GO:0005730">
    <property type="term" value="C:nucleolus"/>
    <property type="evidence" value="ECO:0007669"/>
    <property type="project" value="TreeGrafter"/>
</dbReference>
<dbReference type="Gene3D" id="3.30.1490.490">
    <property type="match status" value="1"/>
</dbReference>
<dbReference type="GO" id="GO:0000122">
    <property type="term" value="P:negative regulation of transcription by RNA polymerase II"/>
    <property type="evidence" value="ECO:0007669"/>
    <property type="project" value="TreeGrafter"/>
</dbReference>
<reference evidence="3" key="1">
    <citation type="submission" date="2021-02" db="EMBL/GenBank/DDBJ databases">
        <authorList>
            <person name="Nowell W R."/>
        </authorList>
    </citation>
    <scope>NUCLEOTIDE SEQUENCE</scope>
</reference>
<evidence type="ECO:0008006" key="5">
    <source>
        <dbReference type="Google" id="ProtNLM"/>
    </source>
</evidence>
<accession>A0A819YNI1</accession>
<dbReference type="EMBL" id="CAJOBD010010987">
    <property type="protein sequence ID" value="CAF4160997.1"/>
    <property type="molecule type" value="Genomic_DNA"/>
</dbReference>
<evidence type="ECO:0000256" key="2">
    <source>
        <dbReference type="SAM" id="MobiDB-lite"/>
    </source>
</evidence>
<evidence type="ECO:0000313" key="3">
    <source>
        <dbReference type="EMBL" id="CAF4160997.1"/>
    </source>
</evidence>
<feature type="region of interest" description="Disordered" evidence="2">
    <location>
        <begin position="42"/>
        <end position="105"/>
    </location>
</feature>
<dbReference type="AlphaFoldDB" id="A0A819YNI1"/>
<dbReference type="Proteomes" id="UP000663836">
    <property type="component" value="Unassembled WGS sequence"/>
</dbReference>
<evidence type="ECO:0000256" key="1">
    <source>
        <dbReference type="PROSITE-ProRule" id="PRU01145"/>
    </source>
</evidence>
<evidence type="ECO:0000313" key="4">
    <source>
        <dbReference type="Proteomes" id="UP000663836"/>
    </source>
</evidence>
<dbReference type="InterPro" id="IPR039999">
    <property type="entry name" value="LYAR"/>
</dbReference>
<keyword evidence="1" id="KW-0479">Metal-binding</keyword>